<accession>A0A2H3B6J3</accession>
<evidence type="ECO:0000313" key="2">
    <source>
        <dbReference type="EMBL" id="PBK66495.1"/>
    </source>
</evidence>
<reference evidence="3" key="1">
    <citation type="journal article" date="2017" name="Nat. Ecol. Evol.">
        <title>Genome expansion and lineage-specific genetic innovations in the forest pathogenic fungi Armillaria.</title>
        <authorList>
            <person name="Sipos G."/>
            <person name="Prasanna A.N."/>
            <person name="Walter M.C."/>
            <person name="O'Connor E."/>
            <person name="Balint B."/>
            <person name="Krizsan K."/>
            <person name="Kiss B."/>
            <person name="Hess J."/>
            <person name="Varga T."/>
            <person name="Slot J."/>
            <person name="Riley R."/>
            <person name="Boka B."/>
            <person name="Rigling D."/>
            <person name="Barry K."/>
            <person name="Lee J."/>
            <person name="Mihaltcheva S."/>
            <person name="LaButti K."/>
            <person name="Lipzen A."/>
            <person name="Waldron R."/>
            <person name="Moloney N.M."/>
            <person name="Sperisen C."/>
            <person name="Kredics L."/>
            <person name="Vagvoelgyi C."/>
            <person name="Patrignani A."/>
            <person name="Fitzpatrick D."/>
            <person name="Nagy I."/>
            <person name="Doyle S."/>
            <person name="Anderson J.B."/>
            <person name="Grigoriev I.V."/>
            <person name="Gueldener U."/>
            <person name="Muensterkoetter M."/>
            <person name="Nagy L.G."/>
        </authorList>
    </citation>
    <scope>NUCLEOTIDE SEQUENCE [LARGE SCALE GENOMIC DNA]</scope>
    <source>
        <strain evidence="3">28-4</strain>
    </source>
</reference>
<organism evidence="2 3">
    <name type="scientific">Armillaria solidipes</name>
    <dbReference type="NCBI Taxonomy" id="1076256"/>
    <lineage>
        <taxon>Eukaryota</taxon>
        <taxon>Fungi</taxon>
        <taxon>Dikarya</taxon>
        <taxon>Basidiomycota</taxon>
        <taxon>Agaricomycotina</taxon>
        <taxon>Agaricomycetes</taxon>
        <taxon>Agaricomycetidae</taxon>
        <taxon>Agaricales</taxon>
        <taxon>Marasmiineae</taxon>
        <taxon>Physalacriaceae</taxon>
        <taxon>Armillaria</taxon>
    </lineage>
</organism>
<evidence type="ECO:0000313" key="3">
    <source>
        <dbReference type="Proteomes" id="UP000218334"/>
    </source>
</evidence>
<dbReference type="EMBL" id="KZ293440">
    <property type="protein sequence ID" value="PBK66495.1"/>
    <property type="molecule type" value="Genomic_DNA"/>
</dbReference>
<protein>
    <submittedName>
        <fullName evidence="2">Uncharacterized protein</fullName>
    </submittedName>
</protein>
<dbReference type="Proteomes" id="UP000218334">
    <property type="component" value="Unassembled WGS sequence"/>
</dbReference>
<feature type="compositionally biased region" description="Polar residues" evidence="1">
    <location>
        <begin position="1"/>
        <end position="11"/>
    </location>
</feature>
<keyword evidence="3" id="KW-1185">Reference proteome</keyword>
<evidence type="ECO:0000256" key="1">
    <source>
        <dbReference type="SAM" id="MobiDB-lite"/>
    </source>
</evidence>
<sequence length="56" mass="5964">MNASSSASCAQTPPMRRSCPIKDADIRETPANTPFFPSPTIAAPSTPRNAQYASRP</sequence>
<dbReference type="AlphaFoldDB" id="A0A2H3B6J3"/>
<feature type="region of interest" description="Disordered" evidence="1">
    <location>
        <begin position="1"/>
        <end position="56"/>
    </location>
</feature>
<feature type="compositionally biased region" description="Polar residues" evidence="1">
    <location>
        <begin position="46"/>
        <end position="56"/>
    </location>
</feature>
<proteinExistence type="predicted"/>
<name>A0A2H3B6J3_9AGAR</name>
<gene>
    <name evidence="2" type="ORF">ARMSODRAFT_939168</name>
</gene>